<dbReference type="AlphaFoldDB" id="G2JAD9"/>
<dbReference type="EC" id="4.4.1.8" evidence="8"/>
<dbReference type="PANTHER" id="PTHR43500">
    <property type="entry name" value="CYSTATHIONINE BETA-LYASE-RELATED"/>
    <property type="match status" value="1"/>
</dbReference>
<evidence type="ECO:0000256" key="7">
    <source>
        <dbReference type="RuleBase" id="RU362118"/>
    </source>
</evidence>
<evidence type="ECO:0000256" key="4">
    <source>
        <dbReference type="ARBA" id="ARBA00023239"/>
    </source>
</evidence>
<dbReference type="GO" id="GO:0019450">
    <property type="term" value="P:L-cysteine catabolic process to pyruvate"/>
    <property type="evidence" value="ECO:0007669"/>
    <property type="project" value="TreeGrafter"/>
</dbReference>
<dbReference type="eggNOG" id="COG0626">
    <property type="taxonomic scope" value="Bacteria"/>
</dbReference>
<name>G2JAD9_9BURK</name>
<evidence type="ECO:0000256" key="6">
    <source>
        <dbReference type="PIRSR" id="PIRSR001434-2"/>
    </source>
</evidence>
<keyword evidence="4 8" id="KW-0456">Lyase</keyword>
<dbReference type="GO" id="GO:0047804">
    <property type="term" value="F:cysteine-S-conjugate beta-lyase activity"/>
    <property type="evidence" value="ECO:0007669"/>
    <property type="project" value="InterPro"/>
</dbReference>
<dbReference type="GO" id="GO:0019346">
    <property type="term" value="P:transsulfuration"/>
    <property type="evidence" value="ECO:0007669"/>
    <property type="project" value="InterPro"/>
</dbReference>
<evidence type="ECO:0000256" key="2">
    <source>
        <dbReference type="ARBA" id="ARBA00009077"/>
    </source>
</evidence>
<comment type="cofactor">
    <cofactor evidence="1 7">
        <name>pyridoxal 5'-phosphate</name>
        <dbReference type="ChEBI" id="CHEBI:597326"/>
    </cofactor>
</comment>
<keyword evidence="3 6" id="KW-0663">Pyridoxal phosphate</keyword>
<dbReference type="InterPro" id="IPR006233">
    <property type="entry name" value="Cys_b_lyase_bac"/>
</dbReference>
<dbReference type="Gene3D" id="3.40.640.10">
    <property type="entry name" value="Type I PLP-dependent aspartate aminotransferase-like (Major domain)"/>
    <property type="match status" value="1"/>
</dbReference>
<evidence type="ECO:0000313" key="9">
    <source>
        <dbReference type="Proteomes" id="UP000054051"/>
    </source>
</evidence>
<dbReference type="NCBIfam" id="NF005456">
    <property type="entry name" value="PRK07050.1"/>
    <property type="match status" value="1"/>
</dbReference>
<evidence type="ECO:0000256" key="3">
    <source>
        <dbReference type="ARBA" id="ARBA00022898"/>
    </source>
</evidence>
<comment type="caution">
    <text evidence="8">The sequence shown here is derived from an EMBL/GenBank/DDBJ whole genome shotgun (WGS) entry which is preliminary data.</text>
</comment>
<dbReference type="InterPro" id="IPR000277">
    <property type="entry name" value="Cys/Met-Metab_PyrdxlP-dep_enz"/>
</dbReference>
<dbReference type="InterPro" id="IPR015422">
    <property type="entry name" value="PyrdxlP-dep_Trfase_small"/>
</dbReference>
<protein>
    <submittedName>
        <fullName evidence="8">Cystathionine beta-lyase</fullName>
        <ecNumber evidence="8">4.4.1.8</ecNumber>
    </submittedName>
</protein>
<comment type="similarity">
    <text evidence="2 7">Belongs to the trans-sulfuration enzymes family.</text>
</comment>
<dbReference type="Gene3D" id="3.90.1150.10">
    <property type="entry name" value="Aspartate Aminotransferase, domain 1"/>
    <property type="match status" value="1"/>
</dbReference>
<evidence type="ECO:0000256" key="1">
    <source>
        <dbReference type="ARBA" id="ARBA00001933"/>
    </source>
</evidence>
<keyword evidence="9" id="KW-1185">Reference proteome</keyword>
<dbReference type="NCBIfam" id="TIGR01324">
    <property type="entry name" value="cysta_beta_ly_B"/>
    <property type="match status" value="1"/>
</dbReference>
<dbReference type="EMBL" id="CAFB01000046">
    <property type="protein sequence ID" value="CCD29740.1"/>
    <property type="molecule type" value="Genomic_DNA"/>
</dbReference>
<proteinExistence type="inferred from homology"/>
<dbReference type="GO" id="GO:0030170">
    <property type="term" value="F:pyridoxal phosphate binding"/>
    <property type="evidence" value="ECO:0007669"/>
    <property type="project" value="InterPro"/>
</dbReference>
<evidence type="ECO:0000256" key="5">
    <source>
        <dbReference type="ARBA" id="ARBA00047517"/>
    </source>
</evidence>
<dbReference type="RefSeq" id="WP_006682886.1">
    <property type="nucleotide sequence ID" value="NZ_CAFB01000046.1"/>
</dbReference>
<accession>G2JAD9</accession>
<gene>
    <name evidence="8" type="ORF">CAGGBEG34_290033</name>
</gene>
<organism evidence="8 9">
    <name type="scientific">Candidatus Glomeribacter gigasporarum BEG34</name>
    <dbReference type="NCBI Taxonomy" id="1070319"/>
    <lineage>
        <taxon>Bacteria</taxon>
        <taxon>Pseudomonadati</taxon>
        <taxon>Pseudomonadota</taxon>
        <taxon>Betaproteobacteria</taxon>
        <taxon>Burkholderiales</taxon>
        <taxon>Burkholderiaceae</taxon>
        <taxon>Candidatus Glomeribacter</taxon>
    </lineage>
</organism>
<comment type="catalytic activity">
    <reaction evidence="5">
        <text>L,L-cystathionine + H2O = L-homocysteine + pyruvate + NH4(+)</text>
        <dbReference type="Rhea" id="RHEA:13965"/>
        <dbReference type="ChEBI" id="CHEBI:15361"/>
        <dbReference type="ChEBI" id="CHEBI:15377"/>
        <dbReference type="ChEBI" id="CHEBI:28938"/>
        <dbReference type="ChEBI" id="CHEBI:58161"/>
        <dbReference type="ChEBI" id="CHEBI:58199"/>
    </reaction>
</comment>
<dbReference type="PIRSF" id="PIRSF001434">
    <property type="entry name" value="CGS"/>
    <property type="match status" value="1"/>
</dbReference>
<dbReference type="InterPro" id="IPR015421">
    <property type="entry name" value="PyrdxlP-dep_Trfase_major"/>
</dbReference>
<dbReference type="InterPro" id="IPR015424">
    <property type="entry name" value="PyrdxlP-dep_Trfase"/>
</dbReference>
<dbReference type="Pfam" id="PF01053">
    <property type="entry name" value="Cys_Met_Meta_PP"/>
    <property type="match status" value="1"/>
</dbReference>
<dbReference type="SUPFAM" id="SSF53383">
    <property type="entry name" value="PLP-dependent transferases"/>
    <property type="match status" value="1"/>
</dbReference>
<dbReference type="Proteomes" id="UP000054051">
    <property type="component" value="Unassembled WGS sequence"/>
</dbReference>
<sequence length="373" mass="40553">MLAGWDALAAPVTRAATVVHPSTASLRAVDWRKPAQWSYGIHGTPVSRTLGARLAALEGGDHALLQPSGLAAIVNISLGLLQQGDDVLIPDNVYGPSREHGDWLRKFGISARYYDPLMGADIARLIQPNTRLIWIEAPGSVTMEVPDVRAITSAARAHGVHTALDNTWSAGVAFKPFDHGCDISMQALTKYPSGGSDVLMGVTITRDYDLHLKLKRARMMLGFNVSADDCALVLRNLPSTALRYAAHGRSALAIAHWLKMRSEIEKVLHPALPDCGGHAHWKRDFSGSGGLFSVVFNAAFTQAQTDAFIEGLTLFKIGFSWGGAHSLVAPYELSAERNTWPHRGALVRFFIGLEEENDLRADLEHSMARHLTA</sequence>
<dbReference type="PANTHER" id="PTHR43500:SF1">
    <property type="entry name" value="CYSTATHIONINE BETA-LYASE-RELATED"/>
    <property type="match status" value="1"/>
</dbReference>
<feature type="modified residue" description="N6-(pyridoxal phosphate)lysine" evidence="6">
    <location>
        <position position="190"/>
    </location>
</feature>
<dbReference type="STRING" id="1070319.CAGGBEG34_290033"/>
<reference evidence="8 9" key="1">
    <citation type="submission" date="2011-08" db="EMBL/GenBank/DDBJ databases">
        <title>The genome of the obligate endobacterium of an arbuscular mycorrhizal fungus reveals an interphylum network of nutritional interactions.</title>
        <authorList>
            <person name="Ghignone S."/>
            <person name="Salvioli A."/>
            <person name="Anca I."/>
            <person name="Lumini E."/>
            <person name="Ortu G."/>
            <person name="Petiti L."/>
            <person name="Cruveiller S."/>
            <person name="Bianciotto V."/>
            <person name="Piffanelli P."/>
            <person name="Lanfranco L."/>
            <person name="Bonfante P."/>
        </authorList>
    </citation>
    <scope>NUCLEOTIDE SEQUENCE [LARGE SCALE GENOMIC DNA]</scope>
    <source>
        <strain evidence="8 9">BEG34</strain>
    </source>
</reference>
<evidence type="ECO:0000313" key="8">
    <source>
        <dbReference type="EMBL" id="CCD29740.1"/>
    </source>
</evidence>